<evidence type="ECO:0008006" key="4">
    <source>
        <dbReference type="Google" id="ProtNLM"/>
    </source>
</evidence>
<keyword evidence="1" id="KW-0472">Membrane</keyword>
<protein>
    <recommendedName>
        <fullName evidence="4">Type 4 fimbrial biogenesis protein PilX N-terminal domain-containing protein</fullName>
    </recommendedName>
</protein>
<evidence type="ECO:0000313" key="3">
    <source>
        <dbReference type="Proteomes" id="UP001359886"/>
    </source>
</evidence>
<dbReference type="EMBL" id="JAZHOG010000004">
    <property type="protein sequence ID" value="MEJ8567614.1"/>
    <property type="molecule type" value="Genomic_DNA"/>
</dbReference>
<feature type="transmembrane region" description="Helical" evidence="1">
    <location>
        <begin position="21"/>
        <end position="42"/>
    </location>
</feature>
<sequence>MMTTADRMVRQICGRRRQAGGITIFSAVLILILLTEMVLYAVQTGVFEQRKSSNELRQKVAFHKADSAIQQAKQYMLRNSGQVVKSIGTGAWMAAGTSDQRWYPCAGATSGTKGAHPCFAESATTAYNGTSFRDGSYFFGIDADSNDAITLTEAELPLDPDALGTSDPTDRVELYAILCMFEVDRSQDPIVRGCTTDAAKQDNRYYMITLLSRGQADCDGNGANCSAEALVSEKIGSFGPGAGEGGPAVPLTARTNVPLSGTVEIVPNPNGGGEGVPISSWVNLNQDPACRLSGDPISPISGSYATCERHEWYGTSEFPSDYKCPTNNCSCSKNDDRLLTYAQGNNREMGIDIVPDPNFPCDLWLYTFGIPKARYVEVRDAVVPIDHRLTSCDSLDSDSAGVYWITGASCDIKTQIGSAENPVLLISLVANTKITAGAEIFGVLFVSDAANANAEFTGNGHGTVYGAAVMDAVMEHFNGTFQVVYLENLIRAVTETGAFGNVAGGWADFHDTWE</sequence>
<keyword evidence="1" id="KW-1133">Transmembrane helix</keyword>
<dbReference type="AlphaFoldDB" id="A0AAW9R6G3"/>
<proteinExistence type="predicted"/>
<gene>
    <name evidence="2" type="ORF">V3330_08260</name>
</gene>
<dbReference type="Proteomes" id="UP001359886">
    <property type="component" value="Unassembled WGS sequence"/>
</dbReference>
<dbReference type="RefSeq" id="WP_354694928.1">
    <property type="nucleotide sequence ID" value="NZ_JAZHOG010000004.1"/>
</dbReference>
<reference evidence="2 3" key="1">
    <citation type="submission" date="2024-02" db="EMBL/GenBank/DDBJ databases">
        <title>A novel Wenzhouxiangellaceae bacterium, isolated from coastal sediments.</title>
        <authorList>
            <person name="Du Z.-J."/>
            <person name="Ye Y.-Q."/>
            <person name="Zhang X.-Y."/>
        </authorList>
    </citation>
    <scope>NUCLEOTIDE SEQUENCE [LARGE SCALE GENOMIC DNA]</scope>
    <source>
        <strain evidence="2 3">CH-27</strain>
    </source>
</reference>
<evidence type="ECO:0000313" key="2">
    <source>
        <dbReference type="EMBL" id="MEJ8567614.1"/>
    </source>
</evidence>
<evidence type="ECO:0000256" key="1">
    <source>
        <dbReference type="SAM" id="Phobius"/>
    </source>
</evidence>
<accession>A0AAW9R6G3</accession>
<name>A0AAW9R6G3_9GAMM</name>
<keyword evidence="1" id="KW-0812">Transmembrane</keyword>
<keyword evidence="3" id="KW-1185">Reference proteome</keyword>
<comment type="caution">
    <text evidence="2">The sequence shown here is derived from an EMBL/GenBank/DDBJ whole genome shotgun (WGS) entry which is preliminary data.</text>
</comment>
<organism evidence="2 3">
    <name type="scientific">Elongatibacter sediminis</name>
    <dbReference type="NCBI Taxonomy" id="3119006"/>
    <lineage>
        <taxon>Bacteria</taxon>
        <taxon>Pseudomonadati</taxon>
        <taxon>Pseudomonadota</taxon>
        <taxon>Gammaproteobacteria</taxon>
        <taxon>Chromatiales</taxon>
        <taxon>Wenzhouxiangellaceae</taxon>
        <taxon>Elongatibacter</taxon>
    </lineage>
</organism>